<evidence type="ECO:0000313" key="12">
    <source>
        <dbReference type="EMBL" id="GEO89793.1"/>
    </source>
</evidence>
<comment type="function">
    <text evidence="9">Catalyzes the phosphorylation of the position 2 hydroxy group of 4-diphosphocytidyl-2C-methyl-D-erythritol.</text>
</comment>
<evidence type="ECO:0000259" key="11">
    <source>
        <dbReference type="Pfam" id="PF08544"/>
    </source>
</evidence>
<keyword evidence="7 9" id="KW-0067">ATP-binding</keyword>
<comment type="catalytic activity">
    <reaction evidence="9">
        <text>4-CDP-2-C-methyl-D-erythritol + ATP = 4-CDP-2-C-methyl-D-erythritol 2-phosphate + ADP + H(+)</text>
        <dbReference type="Rhea" id="RHEA:18437"/>
        <dbReference type="ChEBI" id="CHEBI:15378"/>
        <dbReference type="ChEBI" id="CHEBI:30616"/>
        <dbReference type="ChEBI" id="CHEBI:57823"/>
        <dbReference type="ChEBI" id="CHEBI:57919"/>
        <dbReference type="ChEBI" id="CHEBI:456216"/>
        <dbReference type="EC" id="2.7.1.148"/>
    </reaction>
</comment>
<keyword evidence="13" id="KW-1185">Reference proteome</keyword>
<dbReference type="UniPathway" id="UPA00056">
    <property type="reaction ID" value="UER00094"/>
</dbReference>
<dbReference type="RefSeq" id="WP_246119681.1">
    <property type="nucleotide sequence ID" value="NZ_BAAAYQ010000001.1"/>
</dbReference>
<dbReference type="Proteomes" id="UP000321769">
    <property type="component" value="Unassembled WGS sequence"/>
</dbReference>
<feature type="active site" evidence="9">
    <location>
        <position position="140"/>
    </location>
</feature>
<dbReference type="Pfam" id="PF00288">
    <property type="entry name" value="GHMP_kinases_N"/>
    <property type="match status" value="1"/>
</dbReference>
<feature type="domain" description="GHMP kinase C-terminal" evidence="11">
    <location>
        <begin position="207"/>
        <end position="277"/>
    </location>
</feature>
<reference evidence="12 13" key="1">
    <citation type="submission" date="2019-07" db="EMBL/GenBank/DDBJ databases">
        <title>Whole genome shotgun sequence of Aeromicrobium flavum NBRC 107625.</title>
        <authorList>
            <person name="Hosoyama A."/>
            <person name="Uohara A."/>
            <person name="Ohji S."/>
            <person name="Ichikawa N."/>
        </authorList>
    </citation>
    <scope>NUCLEOTIDE SEQUENCE [LARGE SCALE GENOMIC DNA]</scope>
    <source>
        <strain evidence="12 13">NBRC 107625</strain>
    </source>
</reference>
<keyword evidence="9" id="KW-0414">Isoprene biosynthesis</keyword>
<dbReference type="Gene3D" id="3.30.70.890">
    <property type="entry name" value="GHMP kinase, C-terminal domain"/>
    <property type="match status" value="1"/>
</dbReference>
<keyword evidence="5 9" id="KW-0547">Nucleotide-binding</keyword>
<dbReference type="GO" id="GO:0016114">
    <property type="term" value="P:terpenoid biosynthetic process"/>
    <property type="evidence" value="ECO:0007669"/>
    <property type="project" value="UniProtKB-UniRule"/>
</dbReference>
<dbReference type="InterPro" id="IPR013750">
    <property type="entry name" value="GHMP_kinase_C_dom"/>
</dbReference>
<dbReference type="Pfam" id="PF08544">
    <property type="entry name" value="GHMP_kinases_C"/>
    <property type="match status" value="1"/>
</dbReference>
<dbReference type="NCBIfam" id="TIGR00154">
    <property type="entry name" value="ispE"/>
    <property type="match status" value="1"/>
</dbReference>
<gene>
    <name evidence="9 12" type="primary">ispE</name>
    <name evidence="12" type="ORF">AFL01nite_21200</name>
</gene>
<dbReference type="GO" id="GO:0019288">
    <property type="term" value="P:isopentenyl diphosphate biosynthetic process, methylerythritol 4-phosphate pathway"/>
    <property type="evidence" value="ECO:0007669"/>
    <property type="project" value="UniProtKB-UniRule"/>
</dbReference>
<proteinExistence type="inferred from homology"/>
<comment type="similarity">
    <text evidence="1 9">Belongs to the GHMP kinase family. IspE subfamily.</text>
</comment>
<feature type="domain" description="GHMP kinase N-terminal" evidence="10">
    <location>
        <begin position="69"/>
        <end position="148"/>
    </location>
</feature>
<name>A0A512HWH0_9ACTN</name>
<evidence type="ECO:0000256" key="6">
    <source>
        <dbReference type="ARBA" id="ARBA00022777"/>
    </source>
</evidence>
<comment type="pathway">
    <text evidence="9">Isoprenoid biosynthesis; isopentenyl diphosphate biosynthesis via DXP pathway; isopentenyl diphosphate from 1-deoxy-D-xylulose 5-phosphate: step 3/6.</text>
</comment>
<dbReference type="PIRSF" id="PIRSF010376">
    <property type="entry name" value="IspE"/>
    <property type="match status" value="1"/>
</dbReference>
<dbReference type="InterPro" id="IPR020568">
    <property type="entry name" value="Ribosomal_Su5_D2-typ_SF"/>
</dbReference>
<evidence type="ECO:0000256" key="4">
    <source>
        <dbReference type="ARBA" id="ARBA00022679"/>
    </source>
</evidence>
<dbReference type="EC" id="2.7.1.148" evidence="2 9"/>
<dbReference type="GO" id="GO:0005524">
    <property type="term" value="F:ATP binding"/>
    <property type="evidence" value="ECO:0007669"/>
    <property type="project" value="UniProtKB-UniRule"/>
</dbReference>
<dbReference type="SUPFAM" id="SSF55060">
    <property type="entry name" value="GHMP Kinase, C-terminal domain"/>
    <property type="match status" value="1"/>
</dbReference>
<evidence type="ECO:0000259" key="10">
    <source>
        <dbReference type="Pfam" id="PF00288"/>
    </source>
</evidence>
<evidence type="ECO:0000313" key="13">
    <source>
        <dbReference type="Proteomes" id="UP000321769"/>
    </source>
</evidence>
<dbReference type="InterPro" id="IPR014721">
    <property type="entry name" value="Ribsml_uS5_D2-typ_fold_subgr"/>
</dbReference>
<keyword evidence="6 9" id="KW-0418">Kinase</keyword>
<accession>A0A512HWH0</accession>
<sequence>MSVPAKINLCLGVGRVRPDGFHPLATVYQAVDLHDELRISSREDGELTVAMHTEVELPEGSTVPEGDDNLAVRAARLLRERLGDPGLGADIAIRKVIPVAGGMAGGSADAAAALVGCNELWGGGLSRADLEPLAAELGSDVPFLLHGGNAIGGGRGETVSPVLARGGYHWVFATATEGLSTAAVYAEFDRLHPDAPAEPEVPDALLNALRAGDAHALGQALSNDLTEASLSLRPELADTLEVGLQAGALGAIVSGSGPTTVFLAASEQHALDLAMALTSAAAAADVIQSRGPVSGARLV</sequence>
<dbReference type="HAMAP" id="MF_00061">
    <property type="entry name" value="IspE"/>
    <property type="match status" value="1"/>
</dbReference>
<dbReference type="InterPro" id="IPR004424">
    <property type="entry name" value="IspE"/>
</dbReference>
<evidence type="ECO:0000256" key="3">
    <source>
        <dbReference type="ARBA" id="ARBA00017473"/>
    </source>
</evidence>
<feature type="binding site" evidence="9">
    <location>
        <begin position="98"/>
        <end position="108"/>
    </location>
    <ligand>
        <name>ATP</name>
        <dbReference type="ChEBI" id="CHEBI:30616"/>
    </ligand>
</feature>
<evidence type="ECO:0000256" key="7">
    <source>
        <dbReference type="ARBA" id="ARBA00022840"/>
    </source>
</evidence>
<feature type="active site" evidence="9">
    <location>
        <position position="6"/>
    </location>
</feature>
<dbReference type="NCBIfam" id="NF002870">
    <property type="entry name" value="PRK03188.1"/>
    <property type="match status" value="1"/>
</dbReference>
<organism evidence="12 13">
    <name type="scientific">Aeromicrobium flavum</name>
    <dbReference type="NCBI Taxonomy" id="416568"/>
    <lineage>
        <taxon>Bacteria</taxon>
        <taxon>Bacillati</taxon>
        <taxon>Actinomycetota</taxon>
        <taxon>Actinomycetes</taxon>
        <taxon>Propionibacteriales</taxon>
        <taxon>Nocardioidaceae</taxon>
        <taxon>Aeromicrobium</taxon>
    </lineage>
</organism>
<dbReference type="InterPro" id="IPR006204">
    <property type="entry name" value="GHMP_kinase_N_dom"/>
</dbReference>
<dbReference type="PANTHER" id="PTHR43527">
    <property type="entry name" value="4-DIPHOSPHOCYTIDYL-2-C-METHYL-D-ERYTHRITOL KINASE, CHLOROPLASTIC"/>
    <property type="match status" value="1"/>
</dbReference>
<protein>
    <recommendedName>
        <fullName evidence="3 9">4-diphosphocytidyl-2-C-methyl-D-erythritol kinase</fullName>
        <shortName evidence="9">CMK</shortName>
        <ecNumber evidence="2 9">2.7.1.148</ecNumber>
    </recommendedName>
    <alternativeName>
        <fullName evidence="8 9">4-(cytidine-5'-diphospho)-2-C-methyl-D-erythritol kinase</fullName>
    </alternativeName>
</protein>
<evidence type="ECO:0000256" key="1">
    <source>
        <dbReference type="ARBA" id="ARBA00009684"/>
    </source>
</evidence>
<comment type="caution">
    <text evidence="12">The sequence shown here is derived from an EMBL/GenBank/DDBJ whole genome shotgun (WGS) entry which is preliminary data.</text>
</comment>
<dbReference type="Gene3D" id="3.30.230.10">
    <property type="match status" value="1"/>
</dbReference>
<evidence type="ECO:0000256" key="2">
    <source>
        <dbReference type="ARBA" id="ARBA00012052"/>
    </source>
</evidence>
<keyword evidence="4 9" id="KW-0808">Transferase</keyword>
<dbReference type="InterPro" id="IPR036554">
    <property type="entry name" value="GHMP_kinase_C_sf"/>
</dbReference>
<dbReference type="AlphaFoldDB" id="A0A512HWH0"/>
<dbReference type="EMBL" id="BJZQ01000010">
    <property type="protein sequence ID" value="GEO89793.1"/>
    <property type="molecule type" value="Genomic_DNA"/>
</dbReference>
<evidence type="ECO:0000256" key="9">
    <source>
        <dbReference type="HAMAP-Rule" id="MF_00061"/>
    </source>
</evidence>
<evidence type="ECO:0000256" key="8">
    <source>
        <dbReference type="ARBA" id="ARBA00032554"/>
    </source>
</evidence>
<dbReference type="PANTHER" id="PTHR43527:SF2">
    <property type="entry name" value="4-DIPHOSPHOCYTIDYL-2-C-METHYL-D-ERYTHRITOL KINASE, CHLOROPLASTIC"/>
    <property type="match status" value="1"/>
</dbReference>
<dbReference type="SUPFAM" id="SSF54211">
    <property type="entry name" value="Ribosomal protein S5 domain 2-like"/>
    <property type="match status" value="1"/>
</dbReference>
<evidence type="ECO:0000256" key="5">
    <source>
        <dbReference type="ARBA" id="ARBA00022741"/>
    </source>
</evidence>
<dbReference type="GO" id="GO:0050515">
    <property type="term" value="F:4-(cytidine 5'-diphospho)-2-C-methyl-D-erythritol kinase activity"/>
    <property type="evidence" value="ECO:0007669"/>
    <property type="project" value="UniProtKB-UniRule"/>
</dbReference>